<dbReference type="Proteomes" id="UP000717515">
    <property type="component" value="Unassembled WGS sequence"/>
</dbReference>
<evidence type="ECO:0000313" key="2">
    <source>
        <dbReference type="EMBL" id="KAG9320327.1"/>
    </source>
</evidence>
<accession>A0A9P7ZXG1</accession>
<organism evidence="2 3">
    <name type="scientific">Mortierella alpina</name>
    <name type="common">Oleaginous fungus</name>
    <name type="synonym">Mortierella renispora</name>
    <dbReference type="NCBI Taxonomy" id="64518"/>
    <lineage>
        <taxon>Eukaryota</taxon>
        <taxon>Fungi</taxon>
        <taxon>Fungi incertae sedis</taxon>
        <taxon>Mucoromycota</taxon>
        <taxon>Mortierellomycotina</taxon>
        <taxon>Mortierellomycetes</taxon>
        <taxon>Mortierellales</taxon>
        <taxon>Mortierellaceae</taxon>
        <taxon>Mortierella</taxon>
    </lineage>
</organism>
<feature type="compositionally biased region" description="Low complexity" evidence="1">
    <location>
        <begin position="127"/>
        <end position="137"/>
    </location>
</feature>
<proteinExistence type="predicted"/>
<gene>
    <name evidence="2" type="ORF">KVV02_002460</name>
</gene>
<dbReference type="AlphaFoldDB" id="A0A9P7ZXG1"/>
<feature type="compositionally biased region" description="Polar residues" evidence="1">
    <location>
        <begin position="77"/>
        <end position="86"/>
    </location>
</feature>
<dbReference type="EMBL" id="JAIFTL010000302">
    <property type="protein sequence ID" value="KAG9320327.1"/>
    <property type="molecule type" value="Genomic_DNA"/>
</dbReference>
<feature type="region of interest" description="Disordered" evidence="1">
    <location>
        <begin position="77"/>
        <end position="137"/>
    </location>
</feature>
<protein>
    <submittedName>
        <fullName evidence="2">Uncharacterized protein</fullName>
    </submittedName>
</protein>
<reference evidence="2" key="1">
    <citation type="submission" date="2021-07" db="EMBL/GenBank/DDBJ databases">
        <title>Draft genome of Mortierella alpina, strain LL118, isolated from an aspen leaf litter sample.</title>
        <authorList>
            <person name="Yang S."/>
            <person name="Vinatzer B.A."/>
        </authorList>
    </citation>
    <scope>NUCLEOTIDE SEQUENCE</scope>
    <source>
        <strain evidence="2">LL118</strain>
    </source>
</reference>
<evidence type="ECO:0000256" key="1">
    <source>
        <dbReference type="SAM" id="MobiDB-lite"/>
    </source>
</evidence>
<evidence type="ECO:0000313" key="3">
    <source>
        <dbReference type="Proteomes" id="UP000717515"/>
    </source>
</evidence>
<name>A0A9P7ZXG1_MORAP</name>
<feature type="compositionally biased region" description="Acidic residues" evidence="1">
    <location>
        <begin position="109"/>
        <end position="118"/>
    </location>
</feature>
<comment type="caution">
    <text evidence="2">The sequence shown here is derived from an EMBL/GenBank/DDBJ whole genome shotgun (WGS) entry which is preliminary data.</text>
</comment>
<sequence>MDNALLKNRAFEAMETSVEQVTAAEKTVTRLLQKEFETVERASIHLFAAPGQCEPSSAEGDPSSIIQSKASWEYSASSPSVWTPLSSRPGKRTAAPMEQTSYKKRSGDGEEEVQDDENAQSSAQELQDSQDASAGAGATAAAAQKGLQKVVCLRKGSNLLSDDENDYLSNATPPLYSPRNILGPDLPSSDPADPDFQEDWGLDLSTSRLYTWDYLHGPGRVDSGVESHWVCNRVEVGRELLSFRDRIVDNNGGICDPYEMLVINFIFLVEAQYQTGGVQGQVEDQVWDGLCDAVKDPVPPLPDEVALEALRWTHRLAQNGSEEFLQLLEDSPPKNKALRSILTKMSDTAQLWNTHRRNEDTYLKSQLGPFLDTYFGKLRFTKSDWTPTQDDTRGQESNLLIPDYAVTTQVGRQQLSVVLLEGKIQRNAGHRQIWDDLTKLGQEMKAALDSILKAQPQDEVCVVGILVKEPLVEFFTMRLHAEATYVMNRFAGAYVPSEAANAFPLVHLMEVFEHAKAIVEKTVEQVRRVKIHPSPNPKVPLSWLRPSFIKPRLRHIADGS</sequence>